<evidence type="ECO:0000256" key="2">
    <source>
        <dbReference type="SAM" id="SignalP"/>
    </source>
</evidence>
<feature type="signal peptide" evidence="2">
    <location>
        <begin position="1"/>
        <end position="23"/>
    </location>
</feature>
<dbReference type="EMBL" id="SNXY01000012">
    <property type="protein sequence ID" value="TDP81529.1"/>
    <property type="molecule type" value="Genomic_DNA"/>
</dbReference>
<protein>
    <submittedName>
        <fullName evidence="3">Uncharacterized protein</fullName>
    </submittedName>
</protein>
<gene>
    <name evidence="3" type="ORF">EDD54_4399</name>
</gene>
<feature type="chain" id="PRO_5020572370" evidence="2">
    <location>
        <begin position="24"/>
        <end position="105"/>
    </location>
</feature>
<evidence type="ECO:0000313" key="3">
    <source>
        <dbReference type="EMBL" id="TDP81529.1"/>
    </source>
</evidence>
<feature type="region of interest" description="Disordered" evidence="1">
    <location>
        <begin position="21"/>
        <end position="105"/>
    </location>
</feature>
<reference evidence="3 4" key="1">
    <citation type="submission" date="2019-03" db="EMBL/GenBank/DDBJ databases">
        <title>Genomic Encyclopedia of Type Strains, Phase IV (KMG-IV): sequencing the most valuable type-strain genomes for metagenomic binning, comparative biology and taxonomic classification.</title>
        <authorList>
            <person name="Goeker M."/>
        </authorList>
    </citation>
    <scope>NUCLEOTIDE SEQUENCE [LARGE SCALE GENOMIC DNA]</scope>
    <source>
        <strain evidence="3 4">DSM 102969</strain>
    </source>
</reference>
<organism evidence="3 4">
    <name type="scientific">Oharaeibacter diazotrophicus</name>
    <dbReference type="NCBI Taxonomy" id="1920512"/>
    <lineage>
        <taxon>Bacteria</taxon>
        <taxon>Pseudomonadati</taxon>
        <taxon>Pseudomonadota</taxon>
        <taxon>Alphaproteobacteria</taxon>
        <taxon>Hyphomicrobiales</taxon>
        <taxon>Pleomorphomonadaceae</taxon>
        <taxon>Oharaeibacter</taxon>
    </lineage>
</organism>
<keyword evidence="4" id="KW-1185">Reference proteome</keyword>
<name>A0A4R6R6N7_9HYPH</name>
<comment type="caution">
    <text evidence="3">The sequence shown here is derived from an EMBL/GenBank/DDBJ whole genome shotgun (WGS) entry which is preliminary data.</text>
</comment>
<accession>A0A4R6R6N7</accession>
<dbReference type="OrthoDB" id="8400919at2"/>
<proteinExistence type="predicted"/>
<keyword evidence="2" id="KW-0732">Signal</keyword>
<feature type="compositionally biased region" description="Pro residues" evidence="1">
    <location>
        <begin position="75"/>
        <end position="85"/>
    </location>
</feature>
<sequence>MTRTTLAATLVAAALTVPAAAQAPQTVPEADPCVDGRLTAGGRPCPTLSDKLDETGGIVRPPPGVDPGIHRDAPDPMPGTTPVIPPGAIAPQPADPNAEGTTIPK</sequence>
<evidence type="ECO:0000313" key="4">
    <source>
        <dbReference type="Proteomes" id="UP000294547"/>
    </source>
</evidence>
<evidence type="ECO:0000256" key="1">
    <source>
        <dbReference type="SAM" id="MobiDB-lite"/>
    </source>
</evidence>
<dbReference type="RefSeq" id="WP_126540702.1">
    <property type="nucleotide sequence ID" value="NZ_BSPM01000002.1"/>
</dbReference>
<dbReference type="Proteomes" id="UP000294547">
    <property type="component" value="Unassembled WGS sequence"/>
</dbReference>
<dbReference type="AlphaFoldDB" id="A0A4R6R6N7"/>